<reference evidence="2 3" key="1">
    <citation type="submission" date="2016-02" db="EMBL/GenBank/DDBJ databases">
        <title>Band-tailed pigeon sequencing and assembly.</title>
        <authorList>
            <person name="Soares A.E."/>
            <person name="Novak B.J."/>
            <person name="Rice E.S."/>
            <person name="O'Connell B."/>
            <person name="Chang D."/>
            <person name="Weber S."/>
            <person name="Shapiro B."/>
        </authorList>
    </citation>
    <scope>NUCLEOTIDE SEQUENCE [LARGE SCALE GENOMIC DNA]</scope>
    <source>
        <strain evidence="2">BTP2013</strain>
        <tissue evidence="2">Blood</tissue>
    </source>
</reference>
<evidence type="ECO:0000256" key="1">
    <source>
        <dbReference type="SAM" id="MobiDB-lite"/>
    </source>
</evidence>
<comment type="caution">
    <text evidence="2">The sequence shown here is derived from an EMBL/GenBank/DDBJ whole genome shotgun (WGS) entry which is preliminary data.</text>
</comment>
<dbReference type="AlphaFoldDB" id="A0A1V4KWR9"/>
<accession>A0A1V4KWR9</accession>
<dbReference type="OrthoDB" id="9389598at2759"/>
<evidence type="ECO:0000313" key="2">
    <source>
        <dbReference type="EMBL" id="OPJ88890.1"/>
    </source>
</evidence>
<keyword evidence="3" id="KW-1185">Reference proteome</keyword>
<sequence length="250" mass="25920">MREPRMEGQELGAVGDSSGPGELAGQQRPHWEPWEGESTEPLLGELSLAGSLGSSSSRSCMTMSTSDMELAVASDAGDSPAGSPARQRAALAGEEGAAMPETFGGKALETDGLPQGPGADGEDVPGSASPELMFSMDFDTEWEKEQLLKADEAAGSPKAELSSWNRLFNVNRLRGSSHKYGAPGRLMEPESEGQPLSDAANPSAMALAERQSKRNPLAALGEAGNGGEQVEQEPVEKAEVQLPGGVGSSP</sequence>
<name>A0A1V4KWR9_PATFA</name>
<dbReference type="Proteomes" id="UP000190648">
    <property type="component" value="Unassembled WGS sequence"/>
</dbReference>
<feature type="region of interest" description="Disordered" evidence="1">
    <location>
        <begin position="1"/>
        <end position="131"/>
    </location>
</feature>
<organism evidence="2 3">
    <name type="scientific">Patagioenas fasciata monilis</name>
    <dbReference type="NCBI Taxonomy" id="372326"/>
    <lineage>
        <taxon>Eukaryota</taxon>
        <taxon>Metazoa</taxon>
        <taxon>Chordata</taxon>
        <taxon>Craniata</taxon>
        <taxon>Vertebrata</taxon>
        <taxon>Euteleostomi</taxon>
        <taxon>Archelosauria</taxon>
        <taxon>Archosauria</taxon>
        <taxon>Dinosauria</taxon>
        <taxon>Saurischia</taxon>
        <taxon>Theropoda</taxon>
        <taxon>Coelurosauria</taxon>
        <taxon>Aves</taxon>
        <taxon>Neognathae</taxon>
        <taxon>Neoaves</taxon>
        <taxon>Columbimorphae</taxon>
        <taxon>Columbiformes</taxon>
        <taxon>Columbidae</taxon>
        <taxon>Patagioenas</taxon>
    </lineage>
</organism>
<evidence type="ECO:0000313" key="3">
    <source>
        <dbReference type="Proteomes" id="UP000190648"/>
    </source>
</evidence>
<feature type="region of interest" description="Disordered" evidence="1">
    <location>
        <begin position="178"/>
        <end position="250"/>
    </location>
</feature>
<dbReference type="EMBL" id="LSYS01001493">
    <property type="protein sequence ID" value="OPJ88890.1"/>
    <property type="molecule type" value="Genomic_DNA"/>
</dbReference>
<proteinExistence type="predicted"/>
<gene>
    <name evidence="2" type="ORF">AV530_019023</name>
</gene>
<feature type="compositionally biased region" description="Low complexity" evidence="1">
    <location>
        <begin position="42"/>
        <end position="59"/>
    </location>
</feature>
<protein>
    <submittedName>
        <fullName evidence="2">Uncharacterized protein</fullName>
    </submittedName>
</protein>